<keyword evidence="11" id="KW-0175">Coiled coil</keyword>
<dbReference type="InterPro" id="IPR021109">
    <property type="entry name" value="Peptidase_aspartic_dom_sf"/>
</dbReference>
<feature type="coiled-coil region" evidence="11">
    <location>
        <begin position="7"/>
        <end position="95"/>
    </location>
</feature>
<evidence type="ECO:0000259" key="13">
    <source>
        <dbReference type="PROSITE" id="PS50158"/>
    </source>
</evidence>
<dbReference type="PANTHER" id="PTHR37984:SF5">
    <property type="entry name" value="PROTEIN NYNRIN-LIKE"/>
    <property type="match status" value="1"/>
</dbReference>
<dbReference type="InterPro" id="IPR050951">
    <property type="entry name" value="Retrovirus_Pol_polyprotein"/>
</dbReference>
<evidence type="ECO:0000256" key="8">
    <source>
        <dbReference type="ARBA" id="ARBA00022908"/>
    </source>
</evidence>
<evidence type="ECO:0000256" key="9">
    <source>
        <dbReference type="ARBA" id="ARBA00023268"/>
    </source>
</evidence>
<evidence type="ECO:0000256" key="7">
    <source>
        <dbReference type="ARBA" id="ARBA00022884"/>
    </source>
</evidence>
<keyword evidence="9" id="KW-0511">Multifunctional enzyme</keyword>
<evidence type="ECO:0000256" key="4">
    <source>
        <dbReference type="ARBA" id="ARBA00022750"/>
    </source>
</evidence>
<dbReference type="GO" id="GO:0015074">
    <property type="term" value="P:DNA integration"/>
    <property type="evidence" value="ECO:0007669"/>
    <property type="project" value="UniProtKB-KW"/>
</dbReference>
<dbReference type="InterPro" id="IPR005162">
    <property type="entry name" value="Retrotrans_gag_dom"/>
</dbReference>
<keyword evidence="7" id="KW-0694">RNA-binding</keyword>
<protein>
    <submittedName>
        <fullName evidence="14">Retrovirus-related Pol polyprotein from transposon</fullName>
    </submittedName>
</protein>
<dbReference type="CDD" id="cd09274">
    <property type="entry name" value="RNase_HI_RT_Ty3"/>
    <property type="match status" value="1"/>
</dbReference>
<gene>
    <name evidence="14" type="ORF">AYI70_g6057</name>
</gene>
<comment type="caution">
    <text evidence="14">The sequence shown here is derived from an EMBL/GenBank/DDBJ whole genome shotgun (WGS) entry which is preliminary data.</text>
</comment>
<evidence type="ECO:0000313" key="15">
    <source>
        <dbReference type="Proteomes" id="UP000187283"/>
    </source>
</evidence>
<keyword evidence="3" id="KW-0540">Nuclease</keyword>
<keyword evidence="8" id="KW-0229">DNA integration</keyword>
<evidence type="ECO:0000313" key="14">
    <source>
        <dbReference type="EMBL" id="OMJ17312.1"/>
    </source>
</evidence>
<name>A0A1R1XRM9_9FUNG</name>
<evidence type="ECO:0000256" key="5">
    <source>
        <dbReference type="ARBA" id="ARBA00022759"/>
    </source>
</evidence>
<evidence type="ECO:0000256" key="1">
    <source>
        <dbReference type="ARBA" id="ARBA00022679"/>
    </source>
</evidence>
<evidence type="ECO:0000256" key="12">
    <source>
        <dbReference type="SAM" id="MobiDB-lite"/>
    </source>
</evidence>
<feature type="domain" description="CCHC-type" evidence="13">
    <location>
        <begin position="384"/>
        <end position="399"/>
    </location>
</feature>
<evidence type="ECO:0000256" key="2">
    <source>
        <dbReference type="ARBA" id="ARBA00022695"/>
    </source>
</evidence>
<dbReference type="GO" id="GO:0004519">
    <property type="term" value="F:endonuclease activity"/>
    <property type="evidence" value="ECO:0007669"/>
    <property type="project" value="UniProtKB-KW"/>
</dbReference>
<dbReference type="InterPro" id="IPR043128">
    <property type="entry name" value="Rev_trsase/Diguanyl_cyclase"/>
</dbReference>
<keyword evidence="1" id="KW-0808">Transferase</keyword>
<dbReference type="CDD" id="cd00303">
    <property type="entry name" value="retropepsin_like"/>
    <property type="match status" value="1"/>
</dbReference>
<dbReference type="InterPro" id="IPR001878">
    <property type="entry name" value="Znf_CCHC"/>
</dbReference>
<dbReference type="Gene3D" id="2.40.70.10">
    <property type="entry name" value="Acid Proteases"/>
    <property type="match status" value="1"/>
</dbReference>
<dbReference type="EMBL" id="LSSN01002084">
    <property type="protein sequence ID" value="OMJ17312.1"/>
    <property type="molecule type" value="Genomic_DNA"/>
</dbReference>
<dbReference type="SMART" id="SM00343">
    <property type="entry name" value="ZnF_C2HC"/>
    <property type="match status" value="1"/>
</dbReference>
<dbReference type="FunFam" id="3.30.70.270:FF:000020">
    <property type="entry name" value="Transposon Tf2-6 polyprotein-like Protein"/>
    <property type="match status" value="1"/>
</dbReference>
<keyword evidence="6" id="KW-0460">Magnesium</keyword>
<dbReference type="SUPFAM" id="SSF56672">
    <property type="entry name" value="DNA/RNA polymerases"/>
    <property type="match status" value="1"/>
</dbReference>
<dbReference type="SUPFAM" id="SSF50630">
    <property type="entry name" value="Acid proteases"/>
    <property type="match status" value="1"/>
</dbReference>
<feature type="region of interest" description="Disordered" evidence="12">
    <location>
        <begin position="394"/>
        <end position="424"/>
    </location>
</feature>
<keyword evidence="15" id="KW-1185">Reference proteome</keyword>
<dbReference type="PANTHER" id="PTHR37984">
    <property type="entry name" value="PROTEIN CBG26694"/>
    <property type="match status" value="1"/>
</dbReference>
<dbReference type="InterPro" id="IPR056924">
    <property type="entry name" value="SH3_Tf2-1"/>
</dbReference>
<dbReference type="PROSITE" id="PS50158">
    <property type="entry name" value="ZF_CCHC"/>
    <property type="match status" value="1"/>
</dbReference>
<organism evidence="14 15">
    <name type="scientific">Smittium culicis</name>
    <dbReference type="NCBI Taxonomy" id="133412"/>
    <lineage>
        <taxon>Eukaryota</taxon>
        <taxon>Fungi</taxon>
        <taxon>Fungi incertae sedis</taxon>
        <taxon>Zoopagomycota</taxon>
        <taxon>Kickxellomycotina</taxon>
        <taxon>Harpellomycetes</taxon>
        <taxon>Harpellales</taxon>
        <taxon>Legeriomycetaceae</taxon>
        <taxon>Smittium</taxon>
    </lineage>
</organism>
<evidence type="ECO:0000256" key="10">
    <source>
        <dbReference type="PROSITE-ProRule" id="PRU00047"/>
    </source>
</evidence>
<dbReference type="Gene3D" id="3.10.20.370">
    <property type="match status" value="1"/>
</dbReference>
<dbReference type="GO" id="GO:0016779">
    <property type="term" value="F:nucleotidyltransferase activity"/>
    <property type="evidence" value="ECO:0007669"/>
    <property type="project" value="UniProtKB-KW"/>
</dbReference>
<keyword evidence="4" id="KW-0645">Protease</keyword>
<dbReference type="GO" id="GO:0004190">
    <property type="term" value="F:aspartic-type endopeptidase activity"/>
    <property type="evidence" value="ECO:0007669"/>
    <property type="project" value="UniProtKB-KW"/>
</dbReference>
<dbReference type="GO" id="GO:0008270">
    <property type="term" value="F:zinc ion binding"/>
    <property type="evidence" value="ECO:0007669"/>
    <property type="project" value="UniProtKB-KW"/>
</dbReference>
<keyword evidence="10" id="KW-0863">Zinc-finger</keyword>
<keyword evidence="4" id="KW-0064">Aspartyl protease</keyword>
<dbReference type="InterPro" id="IPR041577">
    <property type="entry name" value="RT_RNaseH_2"/>
</dbReference>
<keyword evidence="5" id="KW-0255">Endonuclease</keyword>
<reference evidence="14 15" key="1">
    <citation type="submission" date="2017-01" db="EMBL/GenBank/DDBJ databases">
        <authorList>
            <person name="Mah S.A."/>
            <person name="Swanson W.J."/>
            <person name="Moy G.W."/>
            <person name="Vacquier V.D."/>
        </authorList>
    </citation>
    <scope>NUCLEOTIDE SEQUENCE [LARGE SCALE GENOMIC DNA]</scope>
    <source>
        <strain evidence="14 15">GSMNP</strain>
    </source>
</reference>
<dbReference type="AlphaFoldDB" id="A0A1R1XRM9"/>
<feature type="region of interest" description="Disordered" evidence="12">
    <location>
        <begin position="942"/>
        <end position="982"/>
    </location>
</feature>
<dbReference type="GO" id="GO:0006508">
    <property type="term" value="P:proteolysis"/>
    <property type="evidence" value="ECO:0007669"/>
    <property type="project" value="InterPro"/>
</dbReference>
<dbReference type="PROSITE" id="PS00141">
    <property type="entry name" value="ASP_PROTEASE"/>
    <property type="match status" value="1"/>
</dbReference>
<dbReference type="Pfam" id="PF03732">
    <property type="entry name" value="Retrotrans_gag"/>
    <property type="match status" value="1"/>
</dbReference>
<dbReference type="Gene3D" id="3.10.10.10">
    <property type="entry name" value="HIV Type 1 Reverse Transcriptase, subunit A, domain 1"/>
    <property type="match status" value="1"/>
</dbReference>
<dbReference type="OrthoDB" id="5563411at2759"/>
<dbReference type="Pfam" id="PF24626">
    <property type="entry name" value="SH3_Tf2-1"/>
    <property type="match status" value="1"/>
</dbReference>
<dbReference type="Proteomes" id="UP000187283">
    <property type="component" value="Unassembled WGS sequence"/>
</dbReference>
<keyword evidence="2" id="KW-0548">Nucleotidyltransferase</keyword>
<feature type="compositionally biased region" description="Polar residues" evidence="12">
    <location>
        <begin position="395"/>
        <end position="409"/>
    </location>
</feature>
<sequence length="1217" mass="137431">MHQNTPIQVTAEQVNNAEELLINKEAEITELRTQLIQIESQFKDASDEHHQLINEYDKYKLMYESESIKSAELESKITQQENASLKRELEVAQIKAEYFRQISELSNNNSRVYSTNDNSLNIKNVSKIPGFEGKSITFGRWIKGVNEIFDNYPTLKDFQKRALVVESLKGSARDWYDAEPDDNVKDWAEFKAALTRQYGSMESTDHALERIDTLRLTPSSDFNSFIQQIRPAIKVIALNNHTLAIAMLRKQIAPEIRKYIPKIYGETYEAHEQRLKYHMQDAQAKFTSTHSGRSNNMDVDMMGAAMQFKNSNHYAPQSAEDHEYALAAAQYRNYQSSNTPRNESSRFNSTSNRNPFQRSTRPHSQSNTTMTKIQFDEYVRNSTCFNCGIKGHLRSSCTKPTRPSRSNTEPSTKKTPKPPDKSQNIFFLPQLPLQTHDNLRITPVPLSTLNLHLNEQICFKLTATINNIAVSVLIDSGSQITSMTKETALRLKLSLKTHSILRLRMGNNTISSTTDKITTAKICFGSIAFNTTFRIMEFQPCDIILGANFIVASKAAYDPVRMTINFKQNNTTTAYGMMPSGINATEWAPLMLAAGAISCLPNADPDITAILREVASLFDPKPSIINTDFPHQLRLTTDQPTHARMRRYSPEEAKILNEHVKELYQSGYARPSTSPYSANPLIVPKADGTPRVILGFTVSSNGQEISEDKIKAVKKFPRPTSVTTVRRFLGMTSFCRSFINNFTEIAAPLYRLLEKKVEFHWSNKCEQSFQNLIKAMTSSPVLAHPDTSKAYIMYTDASNIGIGASLHQSQSDGTVRPIAYASRKLLPAEANYCTSDKEALAVVYGFDKFHHYVHGTCTELHTDHRALITALKNEDPRGRIARWNSALQAYDYTVKHVRGLDNGLTDALSRDFPEANEIKEMGIVTRSQGPPKRTIRRMGKLDILASDSDESESSNSCSSDEDMNSDISNSSNQIDEEPHSDIENSQISYQSENLALPSIAAITRHQQLDSKTKTIIKILENNHGNDSHSNLQAKSYCITDKILHNISDPENPRVTARHEALGLSPFEALFGRKPRLPAGALRPTDPNLPLSVIAYEQLLQTRLDPIRKTISHNSLMSKRSMESRYNRKHRLVTYKIGDKVLLKRQQKDALHHTLGLSTVYTGPYQVIKKIGRVSYLLQMIDKHGIVHKTTAHINRIKKYNDREFSPEMGEADNVTDS</sequence>
<accession>A0A1R1XRM9</accession>
<dbReference type="Pfam" id="PF13975">
    <property type="entry name" value="gag-asp_proteas"/>
    <property type="match status" value="1"/>
</dbReference>
<keyword evidence="5" id="KW-0378">Hydrolase</keyword>
<proteinExistence type="predicted"/>
<dbReference type="GO" id="GO:0003723">
    <property type="term" value="F:RNA binding"/>
    <property type="evidence" value="ECO:0007669"/>
    <property type="project" value="UniProtKB-KW"/>
</dbReference>
<evidence type="ECO:0000256" key="3">
    <source>
        <dbReference type="ARBA" id="ARBA00022722"/>
    </source>
</evidence>
<dbReference type="InterPro" id="IPR043502">
    <property type="entry name" value="DNA/RNA_pol_sf"/>
</dbReference>
<evidence type="ECO:0000256" key="11">
    <source>
        <dbReference type="SAM" id="Coils"/>
    </source>
</evidence>
<dbReference type="STRING" id="133412.A0A1R1XRM9"/>
<dbReference type="Gene3D" id="3.30.70.270">
    <property type="match status" value="1"/>
</dbReference>
<dbReference type="Pfam" id="PF17919">
    <property type="entry name" value="RT_RNaseH_2"/>
    <property type="match status" value="1"/>
</dbReference>
<feature type="region of interest" description="Disordered" evidence="12">
    <location>
        <begin position="335"/>
        <end position="369"/>
    </location>
</feature>
<evidence type="ECO:0000256" key="6">
    <source>
        <dbReference type="ARBA" id="ARBA00022842"/>
    </source>
</evidence>
<dbReference type="FunFam" id="3.10.20.370:FF:000001">
    <property type="entry name" value="Retrovirus-related Pol polyprotein from transposon 17.6-like protein"/>
    <property type="match status" value="1"/>
</dbReference>
<keyword evidence="10" id="KW-0862">Zinc</keyword>
<dbReference type="InterPro" id="IPR001969">
    <property type="entry name" value="Aspartic_peptidase_AS"/>
</dbReference>
<keyword evidence="10" id="KW-0479">Metal-binding</keyword>